<feature type="transmembrane region" description="Helical" evidence="10">
    <location>
        <begin position="17"/>
        <end position="39"/>
    </location>
</feature>
<proteinExistence type="inferred from homology"/>
<evidence type="ECO:0000313" key="11">
    <source>
        <dbReference type="EMBL" id="MBM7036325.1"/>
    </source>
</evidence>
<keyword evidence="8 10" id="KW-1133">Transmembrane helix</keyword>
<keyword evidence="10" id="KW-0997">Cell inner membrane</keyword>
<evidence type="ECO:0000256" key="6">
    <source>
        <dbReference type="ARBA" id="ARBA00022692"/>
    </source>
</evidence>
<keyword evidence="11" id="KW-0966">Cell projection</keyword>
<evidence type="ECO:0000256" key="2">
    <source>
        <dbReference type="ARBA" id="ARBA00004162"/>
    </source>
</evidence>
<evidence type="ECO:0000256" key="7">
    <source>
        <dbReference type="ARBA" id="ARBA00022779"/>
    </source>
</evidence>
<dbReference type="Proteomes" id="UP000809621">
    <property type="component" value="Unassembled WGS sequence"/>
</dbReference>
<reference evidence="11 12" key="1">
    <citation type="submission" date="2021-02" db="EMBL/GenBank/DDBJ databases">
        <authorList>
            <person name="Park J.-S."/>
        </authorList>
    </citation>
    <scope>NUCLEOTIDE SEQUENCE [LARGE SCALE GENOMIC DNA]</scope>
    <source>
        <strain evidence="11 12">188UL20-2</strain>
    </source>
</reference>
<keyword evidence="11" id="KW-0969">Cilium</keyword>
<keyword evidence="9 10" id="KW-0472">Membrane</keyword>
<dbReference type="NCBIfam" id="NF004285">
    <property type="entry name" value="PRK05696.1"/>
    <property type="match status" value="1"/>
</dbReference>
<evidence type="ECO:0000256" key="10">
    <source>
        <dbReference type="RuleBase" id="RU364125"/>
    </source>
</evidence>
<keyword evidence="5 10" id="KW-0145">Chemotaxis</keyword>
<gene>
    <name evidence="11" type="primary">fliL</name>
    <name evidence="11" type="ORF">JQC93_07845</name>
</gene>
<comment type="subcellular location">
    <subcellularLocation>
        <location evidence="10">Cell inner membrane</location>
    </subcellularLocation>
    <subcellularLocation>
        <location evidence="2">Cell membrane</location>
        <topology evidence="2">Single-pass membrane protein</topology>
    </subcellularLocation>
</comment>
<evidence type="ECO:0000256" key="4">
    <source>
        <dbReference type="ARBA" id="ARBA00022475"/>
    </source>
</evidence>
<dbReference type="PANTHER" id="PTHR35091">
    <property type="entry name" value="FLAGELLAR PROTEIN FLIL"/>
    <property type="match status" value="1"/>
</dbReference>
<accession>A0ABS2HFI6</accession>
<evidence type="ECO:0000313" key="12">
    <source>
        <dbReference type="Proteomes" id="UP000809621"/>
    </source>
</evidence>
<sequence length="168" mass="17924">MADDNPADTGNKKSNKLIIIIVAAVVLIAGIGGGAFFFLSSGDDSATASSGQPQSVSAPQVEAPAMYVNIPQPFLFTVPGNDRDRLVQIKVQLMVRGTANEGLARHHSPLIESTLLSSFGSASQEQLRSPSGRTDMRDQATNDIKLTLTELVGEPVIERVLFTDFVIQ</sequence>
<organism evidence="11 12">
    <name type="scientific">Vibrio ulleungensis</name>
    <dbReference type="NCBI Taxonomy" id="2807619"/>
    <lineage>
        <taxon>Bacteria</taxon>
        <taxon>Pseudomonadati</taxon>
        <taxon>Pseudomonadota</taxon>
        <taxon>Gammaproteobacteria</taxon>
        <taxon>Vibrionales</taxon>
        <taxon>Vibrionaceae</taxon>
        <taxon>Vibrio</taxon>
    </lineage>
</organism>
<protein>
    <recommendedName>
        <fullName evidence="10">Flagellar protein FliL</fullName>
    </recommendedName>
</protein>
<evidence type="ECO:0000256" key="8">
    <source>
        <dbReference type="ARBA" id="ARBA00022989"/>
    </source>
</evidence>
<keyword evidence="6 10" id="KW-0812">Transmembrane</keyword>
<keyword evidence="11" id="KW-0282">Flagellum</keyword>
<comment type="function">
    <text evidence="1 10">Controls the rotational direction of flagella during chemotaxis.</text>
</comment>
<evidence type="ECO:0000256" key="3">
    <source>
        <dbReference type="ARBA" id="ARBA00008281"/>
    </source>
</evidence>
<comment type="caution">
    <text evidence="11">The sequence shown here is derived from an EMBL/GenBank/DDBJ whole genome shotgun (WGS) entry which is preliminary data.</text>
</comment>
<dbReference type="EMBL" id="JAFEUM010000002">
    <property type="protein sequence ID" value="MBM7036325.1"/>
    <property type="molecule type" value="Genomic_DNA"/>
</dbReference>
<keyword evidence="12" id="KW-1185">Reference proteome</keyword>
<keyword evidence="4" id="KW-1003">Cell membrane</keyword>
<keyword evidence="7 10" id="KW-0283">Flagellar rotation</keyword>
<evidence type="ECO:0000256" key="1">
    <source>
        <dbReference type="ARBA" id="ARBA00002254"/>
    </source>
</evidence>
<dbReference type="PANTHER" id="PTHR35091:SF2">
    <property type="entry name" value="FLAGELLAR PROTEIN FLIL"/>
    <property type="match status" value="1"/>
</dbReference>
<dbReference type="Pfam" id="PF03748">
    <property type="entry name" value="FliL"/>
    <property type="match status" value="1"/>
</dbReference>
<dbReference type="RefSeq" id="WP_205157898.1">
    <property type="nucleotide sequence ID" value="NZ_JAFEUM010000002.1"/>
</dbReference>
<evidence type="ECO:0000256" key="9">
    <source>
        <dbReference type="ARBA" id="ARBA00023136"/>
    </source>
</evidence>
<evidence type="ECO:0000256" key="5">
    <source>
        <dbReference type="ARBA" id="ARBA00022500"/>
    </source>
</evidence>
<comment type="similarity">
    <text evidence="3 10">Belongs to the FliL family.</text>
</comment>
<name>A0ABS2HFI6_9VIBR</name>
<dbReference type="InterPro" id="IPR005503">
    <property type="entry name" value="FliL"/>
</dbReference>